<keyword evidence="3" id="KW-1185">Reference proteome</keyword>
<comment type="caution">
    <text evidence="2">The sequence shown here is derived from an EMBL/GenBank/DDBJ whole genome shotgun (WGS) entry which is preliminary data.</text>
</comment>
<dbReference type="Proteomes" id="UP001632038">
    <property type="component" value="Unassembled WGS sequence"/>
</dbReference>
<dbReference type="PANTHER" id="PTHR33673:SF38">
    <property type="entry name" value="CHROMODOMAIN-HELICASE-DNA-BINDING PROTEIN 7-LIKE"/>
    <property type="match status" value="1"/>
</dbReference>
<dbReference type="EMBL" id="JAVIJP010000017">
    <property type="protein sequence ID" value="KAL3640498.1"/>
    <property type="molecule type" value="Genomic_DNA"/>
</dbReference>
<feature type="region of interest" description="Disordered" evidence="1">
    <location>
        <begin position="1"/>
        <end position="52"/>
    </location>
</feature>
<sequence>MEQPKKPDHVTTNVDRKKSLSHSSSTASSPSPQRINHDTNVSSTEPPNSLQEMERPLYRIRSAVFKSNTQTDWSDVSNHDSLLSIHASFKNDHPFWRSGELGRPGHQASTSDHMFSYSAQHPEIMRSRELGLLAEETMKEVIRESETTNRTCQVTRSFAMVSRSPRGSSNSSIKSFAFSIKAGDGDSSRTHSSVRSASEDQGPVEPQVTAQPQPPVAHRNQKKDRPESMANTARPKRWFRFRPVFSCCSLW</sequence>
<organism evidence="2 3">
    <name type="scientific">Castilleja foliolosa</name>
    <dbReference type="NCBI Taxonomy" id="1961234"/>
    <lineage>
        <taxon>Eukaryota</taxon>
        <taxon>Viridiplantae</taxon>
        <taxon>Streptophyta</taxon>
        <taxon>Embryophyta</taxon>
        <taxon>Tracheophyta</taxon>
        <taxon>Spermatophyta</taxon>
        <taxon>Magnoliopsida</taxon>
        <taxon>eudicotyledons</taxon>
        <taxon>Gunneridae</taxon>
        <taxon>Pentapetalae</taxon>
        <taxon>asterids</taxon>
        <taxon>lamiids</taxon>
        <taxon>Lamiales</taxon>
        <taxon>Orobanchaceae</taxon>
        <taxon>Pedicularideae</taxon>
        <taxon>Castillejinae</taxon>
        <taxon>Castilleja</taxon>
    </lineage>
</organism>
<dbReference type="AlphaFoldDB" id="A0ABD3DDR6"/>
<feature type="compositionally biased region" description="Polar residues" evidence="1">
    <location>
        <begin position="32"/>
        <end position="51"/>
    </location>
</feature>
<protein>
    <submittedName>
        <fullName evidence="2">Uncharacterized protein</fullName>
    </submittedName>
</protein>
<name>A0ABD3DDR6_9LAMI</name>
<accession>A0ABD3DDR6</accession>
<feature type="compositionally biased region" description="Basic and acidic residues" evidence="1">
    <location>
        <begin position="1"/>
        <end position="18"/>
    </location>
</feature>
<feature type="region of interest" description="Disordered" evidence="1">
    <location>
        <begin position="181"/>
        <end position="234"/>
    </location>
</feature>
<proteinExistence type="predicted"/>
<evidence type="ECO:0000256" key="1">
    <source>
        <dbReference type="SAM" id="MobiDB-lite"/>
    </source>
</evidence>
<gene>
    <name evidence="2" type="ORF">CASFOL_015466</name>
</gene>
<evidence type="ECO:0000313" key="2">
    <source>
        <dbReference type="EMBL" id="KAL3640498.1"/>
    </source>
</evidence>
<feature type="compositionally biased region" description="Low complexity" evidence="1">
    <location>
        <begin position="21"/>
        <end position="31"/>
    </location>
</feature>
<evidence type="ECO:0000313" key="3">
    <source>
        <dbReference type="Proteomes" id="UP001632038"/>
    </source>
</evidence>
<dbReference type="PANTHER" id="PTHR33673">
    <property type="entry name" value="SUPPRESSOR SRP40-LIKE PROTEIN"/>
    <property type="match status" value="1"/>
</dbReference>
<reference evidence="3" key="1">
    <citation type="journal article" date="2024" name="IScience">
        <title>Strigolactones Initiate the Formation of Haustorium-like Structures in Castilleja.</title>
        <authorList>
            <person name="Buerger M."/>
            <person name="Peterson D."/>
            <person name="Chory J."/>
        </authorList>
    </citation>
    <scope>NUCLEOTIDE SEQUENCE [LARGE SCALE GENOMIC DNA]</scope>
</reference>